<accession>A0A094QP83</accession>
<proteinExistence type="predicted"/>
<sequence>MFNDAVLAEYVRDGVVESEHRGFLAALNADGSISKSLGDVETKIFPRSTVKCAQASAMVRSGLDLEPRLLALAQSSHSGADIHMDGAREILASVGLSESALQCALDRPLGDAERRAWGENPPMQIAMNCSGKHAAMLATCVKNGWPIETYLEKSHQLQLAIKAELEDLAGETISLTSTDGCGAPLFLLSLIGLARAVRAITISSDPVHQSVMNAARAFPEMVGGIGRHNTEMMQQVPGLFMKDGAEAVNVCSLADGRTFVFKVSDGSLRAFRTIVHACLKDFGIDTPLTLEKVMGGPRVIGTIRATI</sequence>
<dbReference type="Pfam" id="PF06089">
    <property type="entry name" value="Asparaginase_II"/>
    <property type="match status" value="1"/>
</dbReference>
<protein>
    <recommendedName>
        <fullName evidence="2">Asparaginase</fullName>
    </recommendedName>
</protein>
<dbReference type="InterPro" id="IPR010349">
    <property type="entry name" value="Asparaginase_II"/>
</dbReference>
<name>A0A094QP83_9ZZZZ</name>
<dbReference type="AlphaFoldDB" id="A0A094QP83"/>
<dbReference type="PANTHER" id="PTHR42110">
    <property type="entry name" value="L-ASPARAGINASE, PUTATIVE (AFU_ORTHOLOGUE AFUA_3G11890)-RELATED"/>
    <property type="match status" value="1"/>
</dbReference>
<evidence type="ECO:0000313" key="1">
    <source>
        <dbReference type="EMBL" id="KGA16406.1"/>
    </source>
</evidence>
<organism evidence="1">
    <name type="scientific">freshwater metagenome</name>
    <dbReference type="NCBI Taxonomy" id="449393"/>
    <lineage>
        <taxon>unclassified sequences</taxon>
        <taxon>metagenomes</taxon>
        <taxon>ecological metagenomes</taxon>
    </lineage>
</organism>
<reference evidence="1" key="1">
    <citation type="submission" date="2014-05" db="EMBL/GenBank/DDBJ databases">
        <title>Key roles for freshwater Actinobacteria revealed by deep metagenomic sequencing.</title>
        <authorList>
            <person name="Ghai R."/>
            <person name="Mizuno C.M."/>
            <person name="Picazo A."/>
            <person name="Camacho A."/>
            <person name="Rodriguez-Valera F."/>
        </authorList>
    </citation>
    <scope>NUCLEOTIDE SEQUENCE</scope>
</reference>
<gene>
    <name evidence="1" type="ORF">GM50_14665</name>
</gene>
<evidence type="ECO:0008006" key="2">
    <source>
        <dbReference type="Google" id="ProtNLM"/>
    </source>
</evidence>
<dbReference type="PANTHER" id="PTHR42110:SF1">
    <property type="entry name" value="L-ASPARAGINASE, PUTATIVE (AFU_ORTHOLOGUE AFUA_3G11890)-RELATED"/>
    <property type="match status" value="1"/>
</dbReference>
<dbReference type="EMBL" id="JNSK01000067">
    <property type="protein sequence ID" value="KGA16406.1"/>
    <property type="molecule type" value="Genomic_DNA"/>
</dbReference>
<comment type="caution">
    <text evidence="1">The sequence shown here is derived from an EMBL/GenBank/DDBJ whole genome shotgun (WGS) entry which is preliminary data.</text>
</comment>